<keyword evidence="2" id="KW-1185">Reference proteome</keyword>
<reference evidence="2" key="1">
    <citation type="journal article" date="2019" name="Int. J. Syst. Evol. Microbiol.">
        <title>The Global Catalogue of Microorganisms (GCM) 10K type strain sequencing project: providing services to taxonomists for standard genome sequencing and annotation.</title>
        <authorList>
            <consortium name="The Broad Institute Genomics Platform"/>
            <consortium name="The Broad Institute Genome Sequencing Center for Infectious Disease"/>
            <person name="Wu L."/>
            <person name="Ma J."/>
        </authorList>
    </citation>
    <scope>NUCLEOTIDE SEQUENCE [LARGE SCALE GENOMIC DNA]</scope>
    <source>
        <strain evidence="2">JCM 18409</strain>
    </source>
</reference>
<evidence type="ECO:0000313" key="2">
    <source>
        <dbReference type="Proteomes" id="UP001501759"/>
    </source>
</evidence>
<name>A0ABP9JFW7_9ACTN</name>
<organism evidence="1 2">
    <name type="scientific">Streptomyces siamensis</name>
    <dbReference type="NCBI Taxonomy" id="1274986"/>
    <lineage>
        <taxon>Bacteria</taxon>
        <taxon>Bacillati</taxon>
        <taxon>Actinomycetota</taxon>
        <taxon>Actinomycetes</taxon>
        <taxon>Kitasatosporales</taxon>
        <taxon>Streptomycetaceae</taxon>
        <taxon>Streptomyces</taxon>
    </lineage>
</organism>
<sequence length="134" mass="13983">MVATGVCVLLSELRGGGVRLSSAVGRDPIVFTRVSVLAGRARWAPVLRRLQAQGQCAVIVSSVMRQGVLNDDGELDLSWPWDASLEGDSVIFQAAVVVVTVDVAVDGCGKDRALVDVVAVGEVVPAEVGRTEIG</sequence>
<protein>
    <submittedName>
        <fullName evidence="1">Uncharacterized protein</fullName>
    </submittedName>
</protein>
<accession>A0ABP9JFW7</accession>
<gene>
    <name evidence="1" type="ORF">GCM10023335_68220</name>
</gene>
<proteinExistence type="predicted"/>
<evidence type="ECO:0000313" key="1">
    <source>
        <dbReference type="EMBL" id="GAA5029305.1"/>
    </source>
</evidence>
<dbReference type="EMBL" id="BAABKB010000031">
    <property type="protein sequence ID" value="GAA5029305.1"/>
    <property type="molecule type" value="Genomic_DNA"/>
</dbReference>
<dbReference type="Proteomes" id="UP001501759">
    <property type="component" value="Unassembled WGS sequence"/>
</dbReference>
<comment type="caution">
    <text evidence="1">The sequence shown here is derived from an EMBL/GenBank/DDBJ whole genome shotgun (WGS) entry which is preliminary data.</text>
</comment>